<dbReference type="Pfam" id="PF01555">
    <property type="entry name" value="N6_N4_Mtase"/>
    <property type="match status" value="1"/>
</dbReference>
<keyword evidence="3 11" id="KW-0808">Transferase</keyword>
<evidence type="ECO:0000256" key="7">
    <source>
        <dbReference type="ARBA" id="ARBA00049120"/>
    </source>
</evidence>
<dbReference type="EMBL" id="RKRE01000003">
    <property type="protein sequence ID" value="RPF42427.1"/>
    <property type="molecule type" value="Genomic_DNA"/>
</dbReference>
<dbReference type="GO" id="GO:0015667">
    <property type="term" value="F:site-specific DNA-methyltransferase (cytosine-N4-specific) activity"/>
    <property type="evidence" value="ECO:0007669"/>
    <property type="project" value="UniProtKB-EC"/>
</dbReference>
<evidence type="ECO:0000313" key="11">
    <source>
        <dbReference type="EMBL" id="RPF42427.1"/>
    </source>
</evidence>
<accession>A0A3N5ACR7</accession>
<evidence type="ECO:0000259" key="10">
    <source>
        <dbReference type="Pfam" id="PF01555"/>
    </source>
</evidence>
<feature type="region of interest" description="Disordered" evidence="9">
    <location>
        <begin position="290"/>
        <end position="317"/>
    </location>
</feature>
<evidence type="ECO:0000256" key="2">
    <source>
        <dbReference type="ARBA" id="ARBA00022603"/>
    </source>
</evidence>
<comment type="caution">
    <text evidence="11">The sequence shown here is derived from an EMBL/GenBank/DDBJ whole genome shotgun (WGS) entry which is preliminary data.</text>
</comment>
<dbReference type="PROSITE" id="PS00093">
    <property type="entry name" value="N4_MTASE"/>
    <property type="match status" value="1"/>
</dbReference>
<evidence type="ECO:0000256" key="5">
    <source>
        <dbReference type="ARBA" id="ARBA00022747"/>
    </source>
</evidence>
<organism evidence="11 12">
    <name type="scientific">Thermodesulfitimonas autotrophica</name>
    <dbReference type="NCBI Taxonomy" id="1894989"/>
    <lineage>
        <taxon>Bacteria</taxon>
        <taxon>Bacillati</taxon>
        <taxon>Bacillota</taxon>
        <taxon>Clostridia</taxon>
        <taxon>Thermoanaerobacterales</taxon>
        <taxon>Thermoanaerobacteraceae</taxon>
        <taxon>Thermodesulfitimonas</taxon>
    </lineage>
</organism>
<dbReference type="SUPFAM" id="SSF53335">
    <property type="entry name" value="S-adenosyl-L-methionine-dependent methyltransferases"/>
    <property type="match status" value="1"/>
</dbReference>
<evidence type="ECO:0000256" key="3">
    <source>
        <dbReference type="ARBA" id="ARBA00022679"/>
    </source>
</evidence>
<dbReference type="InterPro" id="IPR001091">
    <property type="entry name" value="RM_Methyltransferase"/>
</dbReference>
<protein>
    <recommendedName>
        <fullName evidence="8">Methyltransferase</fullName>
        <ecNumber evidence="8">2.1.1.-</ecNumber>
    </recommendedName>
</protein>
<comment type="catalytic activity">
    <reaction evidence="7">
        <text>a 2'-deoxycytidine in DNA + S-adenosyl-L-methionine = an N(4)-methyl-2'-deoxycytidine in DNA + S-adenosyl-L-homocysteine + H(+)</text>
        <dbReference type="Rhea" id="RHEA:16857"/>
        <dbReference type="Rhea" id="RHEA-COMP:11369"/>
        <dbReference type="Rhea" id="RHEA-COMP:13674"/>
        <dbReference type="ChEBI" id="CHEBI:15378"/>
        <dbReference type="ChEBI" id="CHEBI:57856"/>
        <dbReference type="ChEBI" id="CHEBI:59789"/>
        <dbReference type="ChEBI" id="CHEBI:85452"/>
        <dbReference type="ChEBI" id="CHEBI:137933"/>
        <dbReference type="EC" id="2.1.1.113"/>
    </reaction>
</comment>
<feature type="domain" description="DNA methylase N-4/N-6" evidence="10">
    <location>
        <begin position="38"/>
        <end position="279"/>
    </location>
</feature>
<dbReference type="GO" id="GO:0003677">
    <property type="term" value="F:DNA binding"/>
    <property type="evidence" value="ECO:0007669"/>
    <property type="project" value="UniProtKB-KW"/>
</dbReference>
<evidence type="ECO:0000313" key="12">
    <source>
        <dbReference type="Proteomes" id="UP000282654"/>
    </source>
</evidence>
<dbReference type="GO" id="GO:0032259">
    <property type="term" value="P:methylation"/>
    <property type="evidence" value="ECO:0007669"/>
    <property type="project" value="UniProtKB-KW"/>
</dbReference>
<feature type="compositionally biased region" description="Basic and acidic residues" evidence="9">
    <location>
        <begin position="290"/>
        <end position="308"/>
    </location>
</feature>
<keyword evidence="6" id="KW-0238">DNA-binding</keyword>
<keyword evidence="12" id="KW-1185">Reference proteome</keyword>
<keyword evidence="4" id="KW-0949">S-adenosyl-L-methionine</keyword>
<dbReference type="InterPro" id="IPR017985">
    <property type="entry name" value="MeTrfase_CN4_CS"/>
</dbReference>
<dbReference type="PRINTS" id="PR00508">
    <property type="entry name" value="S21N4MTFRASE"/>
</dbReference>
<reference evidence="11 12" key="1">
    <citation type="submission" date="2018-11" db="EMBL/GenBank/DDBJ databases">
        <title>Genomic Encyclopedia of Type Strains, Phase IV (KMG-IV): sequencing the most valuable type-strain genomes for metagenomic binning, comparative biology and taxonomic classification.</title>
        <authorList>
            <person name="Goeker M."/>
        </authorList>
    </citation>
    <scope>NUCLEOTIDE SEQUENCE [LARGE SCALE GENOMIC DNA]</scope>
    <source>
        <strain evidence="11 12">DSM 102936</strain>
    </source>
</reference>
<evidence type="ECO:0000256" key="4">
    <source>
        <dbReference type="ARBA" id="ARBA00022691"/>
    </source>
</evidence>
<dbReference type="AlphaFoldDB" id="A0A3N5ACR7"/>
<dbReference type="Proteomes" id="UP000282654">
    <property type="component" value="Unassembled WGS sequence"/>
</dbReference>
<dbReference type="InterPro" id="IPR029063">
    <property type="entry name" value="SAM-dependent_MTases_sf"/>
</dbReference>
<evidence type="ECO:0000256" key="6">
    <source>
        <dbReference type="ARBA" id="ARBA00023125"/>
    </source>
</evidence>
<evidence type="ECO:0000256" key="8">
    <source>
        <dbReference type="RuleBase" id="RU362026"/>
    </source>
</evidence>
<evidence type="ECO:0000256" key="1">
    <source>
        <dbReference type="ARBA" id="ARBA00010203"/>
    </source>
</evidence>
<comment type="similarity">
    <text evidence="1">Belongs to the N(4)/N(6)-methyltransferase family. N(4) subfamily.</text>
</comment>
<dbReference type="GO" id="GO:0009307">
    <property type="term" value="P:DNA restriction-modification system"/>
    <property type="evidence" value="ECO:0007669"/>
    <property type="project" value="UniProtKB-KW"/>
</dbReference>
<gene>
    <name evidence="11" type="ORF">EDD75_1528</name>
</gene>
<dbReference type="InterPro" id="IPR002941">
    <property type="entry name" value="DNA_methylase_N4/N6"/>
</dbReference>
<dbReference type="EC" id="2.1.1.-" evidence="8"/>
<dbReference type="RefSeq" id="WP_123930501.1">
    <property type="nucleotide sequence ID" value="NZ_RKRE01000003.1"/>
</dbReference>
<dbReference type="OrthoDB" id="9773571at2"/>
<evidence type="ECO:0000256" key="9">
    <source>
        <dbReference type="SAM" id="MobiDB-lite"/>
    </source>
</evidence>
<dbReference type="GO" id="GO:0008170">
    <property type="term" value="F:N-methyltransferase activity"/>
    <property type="evidence" value="ECO:0007669"/>
    <property type="project" value="InterPro"/>
</dbReference>
<sequence length="317" mass="36048">MPDLPVGEPYFYLPDRVTLYLEDCLAGMRNRDLAGSFDVVVTSPPYNIGIHYNRHNDRMPREDYLAWLEEVAVEIKRVLKPDGSFFLNVGGKPSDPWIPLDVAQRLRSHFVLQNVIHWVKSIAIEKKSVGNYPAIRDDIAVGHYKPIGGSRFLHDNHEYIFHFTKTGRVVLDRLAIGVPYQDKSNIGRWKKARQDKRCRGNTWFIPYETIWDREKQRPHPSTFPVALPEMCIKLHGVKDTRLVLDPFMGIGSTALACLRLGVSVVGFEIDAAYLKTAVERIRSFLGSDIQKSENPDQRSRSATADKETLSATGSISR</sequence>
<keyword evidence="2 11" id="KW-0489">Methyltransferase</keyword>
<proteinExistence type="inferred from homology"/>
<keyword evidence="5" id="KW-0680">Restriction system</keyword>
<dbReference type="Gene3D" id="3.40.50.150">
    <property type="entry name" value="Vaccinia Virus protein VP39"/>
    <property type="match status" value="1"/>
</dbReference>
<name>A0A3N5ACR7_9THEO</name>